<dbReference type="PANTHER" id="PTHR38050">
    <property type="match status" value="1"/>
</dbReference>
<keyword evidence="3" id="KW-0964">Secreted</keyword>
<feature type="signal peptide" evidence="10">
    <location>
        <begin position="1"/>
        <end position="20"/>
    </location>
</feature>
<dbReference type="Gene3D" id="3.40.50.1820">
    <property type="entry name" value="alpha/beta hydrolase"/>
    <property type="match status" value="1"/>
</dbReference>
<reference evidence="12 13" key="1">
    <citation type="journal article" date="2019" name="Int. J. Syst. Evol. Microbiol.">
        <title>The Global Catalogue of Microorganisms (GCM) 10K type strain sequencing project: providing services to taxonomists for standard genome sequencing and annotation.</title>
        <authorList>
            <consortium name="The Broad Institute Genomics Platform"/>
            <consortium name="The Broad Institute Genome Sequencing Center for Infectious Disease"/>
            <person name="Wu L."/>
            <person name="Ma J."/>
        </authorList>
    </citation>
    <scope>NUCLEOTIDE SEQUENCE [LARGE SCALE GENOMIC DNA]</scope>
    <source>
        <strain evidence="12 13">JCM 14326</strain>
    </source>
</reference>
<keyword evidence="6" id="KW-0378">Hydrolase</keyword>
<evidence type="ECO:0000256" key="6">
    <source>
        <dbReference type="ARBA" id="ARBA00022801"/>
    </source>
</evidence>
<comment type="subcellular location">
    <subcellularLocation>
        <location evidence="1">Secreted</location>
    </subcellularLocation>
</comment>
<dbReference type="InterPro" id="IPR000772">
    <property type="entry name" value="Ricin_B_lectin"/>
</dbReference>
<organism evidence="12 13">
    <name type="scientific">Myceligenerans crystallogenes</name>
    <dbReference type="NCBI Taxonomy" id="316335"/>
    <lineage>
        <taxon>Bacteria</taxon>
        <taxon>Bacillati</taxon>
        <taxon>Actinomycetota</taxon>
        <taxon>Actinomycetes</taxon>
        <taxon>Micrococcales</taxon>
        <taxon>Promicromonosporaceae</taxon>
        <taxon>Myceligenerans</taxon>
    </lineage>
</organism>
<dbReference type="Proteomes" id="UP001501094">
    <property type="component" value="Unassembled WGS sequence"/>
</dbReference>
<evidence type="ECO:0000256" key="9">
    <source>
        <dbReference type="ARBA" id="ARBA00025250"/>
    </source>
</evidence>
<keyword evidence="4" id="KW-0858">Xylan degradation</keyword>
<keyword evidence="7" id="KW-0119">Carbohydrate metabolism</keyword>
<dbReference type="Pfam" id="PF00652">
    <property type="entry name" value="Ricin_B_lectin"/>
    <property type="match status" value="1"/>
</dbReference>
<sequence>MSRFRSALVCLTAAIVVATAGGVTAQAAETSRAGASDVTAAASSGCGKAPTLNSGKHTIQSSGQNRSYILKVPANYDRNKPHKLIFGNHWLGGTAEQVAGGGSDGAVYAHYGLDALSNGSAIFVAPQGLNNGWGNSNGQDVVFFDDMIRTVEADLCVDQSQRFSLGFSYGGAMSYALACARPSAFRGVIAIAAPGGISGCSGGAGAVAYMGIHGVSDNIGAGRGMRDRFLSNNGCAPQNAPEPAAGSLTHTLTTYSCRAGFPVVWAPFDGGHQQGPVDGCRGCESGARSWVKGEMWRFISQFSSTPPADSGEVRNGGANRCLDVAAQSQSNGAVVQLWDCHGGANQQWSVTASKQLSVYGGKCLDAESAGTSPGTRAIIWDCHGGTNQQWNVNSNGTITGVQSGLCLGTTNNGTANGTVAVLSACNGSASQNWTLS</sequence>
<evidence type="ECO:0000256" key="1">
    <source>
        <dbReference type="ARBA" id="ARBA00004613"/>
    </source>
</evidence>
<dbReference type="CDD" id="cd23418">
    <property type="entry name" value="beta-trefoil_Ricin_XLN-like"/>
    <property type="match status" value="1"/>
</dbReference>
<evidence type="ECO:0000313" key="12">
    <source>
        <dbReference type="EMBL" id="GAA1874462.1"/>
    </source>
</evidence>
<evidence type="ECO:0000256" key="5">
    <source>
        <dbReference type="ARBA" id="ARBA00022729"/>
    </source>
</evidence>
<feature type="domain" description="Ricin B lectin" evidence="11">
    <location>
        <begin position="310"/>
        <end position="436"/>
    </location>
</feature>
<accession>A0ABN2NPL9</accession>
<proteinExistence type="inferred from homology"/>
<dbReference type="InterPro" id="IPR035992">
    <property type="entry name" value="Ricin_B-like_lectins"/>
</dbReference>
<evidence type="ECO:0000256" key="4">
    <source>
        <dbReference type="ARBA" id="ARBA00022651"/>
    </source>
</evidence>
<gene>
    <name evidence="12" type="ORF">GCM10009751_37570</name>
</gene>
<dbReference type="InterPro" id="IPR029058">
    <property type="entry name" value="AB_hydrolase_fold"/>
</dbReference>
<name>A0ABN2NPL9_9MICO</name>
<comment type="similarity">
    <text evidence="2">Belongs to the faeC family.</text>
</comment>
<dbReference type="PROSITE" id="PS50231">
    <property type="entry name" value="RICIN_B_LECTIN"/>
    <property type="match status" value="1"/>
</dbReference>
<dbReference type="InterPro" id="IPR043595">
    <property type="entry name" value="FaeB/C/D"/>
</dbReference>
<evidence type="ECO:0000313" key="13">
    <source>
        <dbReference type="Proteomes" id="UP001501094"/>
    </source>
</evidence>
<evidence type="ECO:0000256" key="3">
    <source>
        <dbReference type="ARBA" id="ARBA00022525"/>
    </source>
</evidence>
<comment type="caution">
    <text evidence="12">The sequence shown here is derived from an EMBL/GenBank/DDBJ whole genome shotgun (WGS) entry which is preliminary data.</text>
</comment>
<dbReference type="SMART" id="SM00458">
    <property type="entry name" value="RICIN"/>
    <property type="match status" value="1"/>
</dbReference>
<keyword evidence="5 10" id="KW-0732">Signal</keyword>
<dbReference type="SUPFAM" id="SSF53474">
    <property type="entry name" value="alpha/beta-Hydrolases"/>
    <property type="match status" value="1"/>
</dbReference>
<evidence type="ECO:0000256" key="2">
    <source>
        <dbReference type="ARBA" id="ARBA00010278"/>
    </source>
</evidence>
<dbReference type="PANTHER" id="PTHR38050:SF1">
    <property type="entry name" value="FERULOYL ESTERASE C"/>
    <property type="match status" value="1"/>
</dbReference>
<dbReference type="SUPFAM" id="SSF50370">
    <property type="entry name" value="Ricin B-like lectins"/>
    <property type="match status" value="1"/>
</dbReference>
<evidence type="ECO:0000256" key="8">
    <source>
        <dbReference type="ARBA" id="ARBA00023326"/>
    </source>
</evidence>
<comment type="function">
    <text evidence="9">Involved in degradation of plant cell walls. Hydrolyzes the feruloyl-arabinose ester bond in arabinoxylans, and the feruloyl-galactose ester bond in pectin. Active against paranitrophenyl-acetate, methyl ferulate and wheat arabinoxylan.</text>
</comment>
<keyword evidence="8" id="KW-0624">Polysaccharide degradation</keyword>
<evidence type="ECO:0000259" key="11">
    <source>
        <dbReference type="SMART" id="SM00458"/>
    </source>
</evidence>
<dbReference type="EMBL" id="BAAANL010000009">
    <property type="protein sequence ID" value="GAA1874462.1"/>
    <property type="molecule type" value="Genomic_DNA"/>
</dbReference>
<evidence type="ECO:0000256" key="7">
    <source>
        <dbReference type="ARBA" id="ARBA00023277"/>
    </source>
</evidence>
<feature type="chain" id="PRO_5047434662" evidence="10">
    <location>
        <begin position="21"/>
        <end position="436"/>
    </location>
</feature>
<dbReference type="Gene3D" id="2.80.10.50">
    <property type="match status" value="1"/>
</dbReference>
<dbReference type="RefSeq" id="WP_344105989.1">
    <property type="nucleotide sequence ID" value="NZ_BAAANL010000009.1"/>
</dbReference>
<keyword evidence="13" id="KW-1185">Reference proteome</keyword>
<evidence type="ECO:0000256" key="10">
    <source>
        <dbReference type="SAM" id="SignalP"/>
    </source>
</evidence>
<protein>
    <submittedName>
        <fullName evidence="12">RICIN domain-containing protein</fullName>
    </submittedName>
</protein>